<evidence type="ECO:0000313" key="3">
    <source>
        <dbReference type="EMBL" id="CAA3009464.1"/>
    </source>
</evidence>
<proteinExistence type="predicted"/>
<dbReference type="OrthoDB" id="929250at2759"/>
<protein>
    <submittedName>
        <fullName evidence="3">Uncharacterized protein</fullName>
    </submittedName>
</protein>
<reference evidence="3 4" key="1">
    <citation type="submission" date="2019-12" db="EMBL/GenBank/DDBJ databases">
        <authorList>
            <person name="Alioto T."/>
            <person name="Alioto T."/>
            <person name="Gomez Garrido J."/>
        </authorList>
    </citation>
    <scope>NUCLEOTIDE SEQUENCE [LARGE SCALE GENOMIC DNA]</scope>
</reference>
<feature type="region of interest" description="Disordered" evidence="1">
    <location>
        <begin position="357"/>
        <end position="387"/>
    </location>
</feature>
<comment type="caution">
    <text evidence="3">The sequence shown here is derived from an EMBL/GenBank/DDBJ whole genome shotgun (WGS) entry which is preliminary data.</text>
</comment>
<feature type="compositionally biased region" description="Low complexity" evidence="1">
    <location>
        <begin position="372"/>
        <end position="384"/>
    </location>
</feature>
<feature type="compositionally biased region" description="Basic and acidic residues" evidence="1">
    <location>
        <begin position="357"/>
        <end position="369"/>
    </location>
</feature>
<keyword evidence="2" id="KW-0812">Transmembrane</keyword>
<evidence type="ECO:0000256" key="2">
    <source>
        <dbReference type="SAM" id="Phobius"/>
    </source>
</evidence>
<dbReference type="PANTHER" id="PTHR48449:SF1">
    <property type="entry name" value="DUF1985 DOMAIN-CONTAINING PROTEIN"/>
    <property type="match status" value="1"/>
</dbReference>
<dbReference type="EMBL" id="CACTIH010007318">
    <property type="protein sequence ID" value="CAA3009464.1"/>
    <property type="molecule type" value="Genomic_DNA"/>
</dbReference>
<dbReference type="Gramene" id="OE9A112796T1">
    <property type="protein sequence ID" value="OE9A112796C1"/>
    <property type="gene ID" value="OE9A112796"/>
</dbReference>
<feature type="region of interest" description="Disordered" evidence="1">
    <location>
        <begin position="69"/>
        <end position="112"/>
    </location>
</feature>
<name>A0A8S0TU52_OLEEU</name>
<dbReference type="PANTHER" id="PTHR48449">
    <property type="entry name" value="DUF1985 DOMAIN-CONTAINING PROTEIN"/>
    <property type="match status" value="1"/>
</dbReference>
<evidence type="ECO:0000256" key="1">
    <source>
        <dbReference type="SAM" id="MobiDB-lite"/>
    </source>
</evidence>
<feature type="transmembrane region" description="Helical" evidence="2">
    <location>
        <begin position="39"/>
        <end position="58"/>
    </location>
</feature>
<organism evidence="3 4">
    <name type="scientific">Olea europaea subsp. europaea</name>
    <dbReference type="NCBI Taxonomy" id="158383"/>
    <lineage>
        <taxon>Eukaryota</taxon>
        <taxon>Viridiplantae</taxon>
        <taxon>Streptophyta</taxon>
        <taxon>Embryophyta</taxon>
        <taxon>Tracheophyta</taxon>
        <taxon>Spermatophyta</taxon>
        <taxon>Magnoliopsida</taxon>
        <taxon>eudicotyledons</taxon>
        <taxon>Gunneridae</taxon>
        <taxon>Pentapetalae</taxon>
        <taxon>asterids</taxon>
        <taxon>lamiids</taxon>
        <taxon>Lamiales</taxon>
        <taxon>Oleaceae</taxon>
        <taxon>Oleeae</taxon>
        <taxon>Olea</taxon>
    </lineage>
</organism>
<keyword evidence="2" id="KW-0472">Membrane</keyword>
<accession>A0A8S0TU52</accession>
<keyword evidence="2" id="KW-1133">Transmembrane helix</keyword>
<dbReference type="AlphaFoldDB" id="A0A8S0TU52"/>
<gene>
    <name evidence="3" type="ORF">OLEA9_A112796</name>
</gene>
<keyword evidence="4" id="KW-1185">Reference proteome</keyword>
<sequence length="417" mass="47197">MKILLDLKIGIVEAFTASYSSPAQLLPCYLPMQYHFRGLATVLGLIGFALLVLACSYWKHFSYLENKGETERDLEAGEEDDEGNTKEENDGNVEMGNMEDREASEQDFENRQSKSKAKYFSQVDAATHEDVKDTFLFTCQMLDLDLDEALPDNNVAMFGVLYFLTAYLFFHDYKKVVDHFLFVLVVDFNEMNSFSWGKLLFQITLGALRDGLSRRTTHYRLRGMIVAFQAWIYEIFPSLDGIVVTRISRVHLCIINWMADEQLLAAKLEGPDCFSNPKICGLEPLKSEMAMPCMNGVQYNKLIQLTSSSESWRRTKRRMERTSEGGVRQTEALGVGDQEHHVAGGSDKAQEVEKVVSNVDRKGKGKIDPSDDLPSSLEPPSFDLGNEYTPPDVLHSKEIQKRVDSIIFDVVTTTKTV</sequence>
<evidence type="ECO:0000313" key="4">
    <source>
        <dbReference type="Proteomes" id="UP000594638"/>
    </source>
</evidence>
<feature type="compositionally biased region" description="Basic and acidic residues" evidence="1">
    <location>
        <begin position="98"/>
        <end position="112"/>
    </location>
</feature>
<dbReference type="Proteomes" id="UP000594638">
    <property type="component" value="Unassembled WGS sequence"/>
</dbReference>